<dbReference type="InterPro" id="IPR045626">
    <property type="entry name" value="PGDH_ASB_dom"/>
</dbReference>
<keyword evidence="5 11" id="KW-0028">Amino-acid biosynthesis</keyword>
<dbReference type="Gene3D" id="3.40.50.720">
    <property type="entry name" value="NAD(P)-binding Rossmann-like Domain"/>
    <property type="match status" value="2"/>
</dbReference>
<feature type="domain" description="D-isomer specific 2-hydroxyacid dehydrogenase NAD-binding" evidence="14">
    <location>
        <begin position="109"/>
        <end position="283"/>
    </location>
</feature>
<dbReference type="InterPro" id="IPR029009">
    <property type="entry name" value="ASB_dom_sf"/>
</dbReference>
<evidence type="ECO:0000256" key="1">
    <source>
        <dbReference type="ARBA" id="ARBA00003800"/>
    </source>
</evidence>
<feature type="domain" description="D-isomer specific 2-hydroxyacid dehydrogenase catalytic" evidence="12">
    <location>
        <begin position="5"/>
        <end position="315"/>
    </location>
</feature>
<dbReference type="NCBIfam" id="TIGR01327">
    <property type="entry name" value="PGDH"/>
    <property type="match status" value="1"/>
</dbReference>
<evidence type="ECO:0000256" key="7">
    <source>
        <dbReference type="ARBA" id="ARBA00023027"/>
    </source>
</evidence>
<dbReference type="InterPro" id="IPR006236">
    <property type="entry name" value="PGDH"/>
</dbReference>
<dbReference type="KEGG" id="xau:Xaut_1202"/>
<dbReference type="InterPro" id="IPR050857">
    <property type="entry name" value="D-2-hydroxyacid_DH"/>
</dbReference>
<dbReference type="eggNOG" id="COG0111">
    <property type="taxonomic scope" value="Bacteria"/>
</dbReference>
<evidence type="ECO:0000256" key="8">
    <source>
        <dbReference type="ARBA" id="ARBA00023299"/>
    </source>
</evidence>
<evidence type="ECO:0000256" key="11">
    <source>
        <dbReference type="RuleBase" id="RU363003"/>
    </source>
</evidence>
<evidence type="ECO:0000256" key="4">
    <source>
        <dbReference type="ARBA" id="ARBA00021582"/>
    </source>
</evidence>
<evidence type="ECO:0000259" key="13">
    <source>
        <dbReference type="Pfam" id="PF01842"/>
    </source>
</evidence>
<evidence type="ECO:0000313" key="17">
    <source>
        <dbReference type="Proteomes" id="UP000002417"/>
    </source>
</evidence>
<feature type="domain" description="D-3-phosphoglycerate dehydrogenase ASB" evidence="15">
    <location>
        <begin position="326"/>
        <end position="444"/>
    </location>
</feature>
<dbReference type="PROSITE" id="PS00670">
    <property type="entry name" value="D_2_HYDROXYACID_DH_2"/>
    <property type="match status" value="1"/>
</dbReference>
<comment type="similarity">
    <text evidence="3 11">Belongs to the D-isomer specific 2-hydroxyacid dehydrogenase family.</text>
</comment>
<dbReference type="FunFam" id="3.30.1330.90:FF:000003">
    <property type="entry name" value="D-3-phosphoglycerate dehydrogenase"/>
    <property type="match status" value="1"/>
</dbReference>
<dbReference type="GO" id="GO:0004617">
    <property type="term" value="F:phosphoglycerate dehydrogenase activity"/>
    <property type="evidence" value="ECO:0007669"/>
    <property type="project" value="UniProtKB-UniRule"/>
</dbReference>
<dbReference type="InterPro" id="IPR002912">
    <property type="entry name" value="ACT_dom"/>
</dbReference>
<feature type="domain" description="ACT" evidence="13">
    <location>
        <begin position="456"/>
        <end position="518"/>
    </location>
</feature>
<comment type="catalytic activity">
    <reaction evidence="9">
        <text>(R)-2-hydroxyglutarate + NAD(+) = 2-oxoglutarate + NADH + H(+)</text>
        <dbReference type="Rhea" id="RHEA:49612"/>
        <dbReference type="ChEBI" id="CHEBI:15378"/>
        <dbReference type="ChEBI" id="CHEBI:15801"/>
        <dbReference type="ChEBI" id="CHEBI:16810"/>
        <dbReference type="ChEBI" id="CHEBI:57540"/>
        <dbReference type="ChEBI" id="CHEBI:57945"/>
        <dbReference type="EC" id="1.1.1.399"/>
    </reaction>
</comment>
<dbReference type="STRING" id="78245.Xaut_1202"/>
<dbReference type="SUPFAM" id="SSF51735">
    <property type="entry name" value="NAD(P)-binding Rossmann-fold domains"/>
    <property type="match status" value="1"/>
</dbReference>
<dbReference type="CDD" id="cd04902">
    <property type="entry name" value="ACT_3PGDH-xct"/>
    <property type="match status" value="1"/>
</dbReference>
<reference evidence="16 17" key="1">
    <citation type="submission" date="2007-07" db="EMBL/GenBank/DDBJ databases">
        <title>Complete sequence of chromosome of Xanthobacter autotrophicus Py2.</title>
        <authorList>
            <consortium name="US DOE Joint Genome Institute"/>
            <person name="Copeland A."/>
            <person name="Lucas S."/>
            <person name="Lapidus A."/>
            <person name="Barry K."/>
            <person name="Glavina del Rio T."/>
            <person name="Hammon N."/>
            <person name="Israni S."/>
            <person name="Dalin E."/>
            <person name="Tice H."/>
            <person name="Pitluck S."/>
            <person name="Sims D."/>
            <person name="Brettin T."/>
            <person name="Bruce D."/>
            <person name="Detter J.C."/>
            <person name="Han C."/>
            <person name="Tapia R."/>
            <person name="Brainard J."/>
            <person name="Schmutz J."/>
            <person name="Larimer F."/>
            <person name="Land M."/>
            <person name="Hauser L."/>
            <person name="Kyrpides N."/>
            <person name="Kim E."/>
            <person name="Ensigns S.A."/>
            <person name="Richardson P."/>
        </authorList>
    </citation>
    <scope>NUCLEOTIDE SEQUENCE [LARGE SCALE GENOMIC DNA]</scope>
    <source>
        <strain evidence="17">ATCC BAA-1158 / Py2</strain>
    </source>
</reference>
<evidence type="ECO:0000259" key="14">
    <source>
        <dbReference type="Pfam" id="PF02826"/>
    </source>
</evidence>
<gene>
    <name evidence="16" type="ordered locus">Xaut_1202</name>
</gene>
<dbReference type="InterPro" id="IPR029753">
    <property type="entry name" value="D-isomer_DH_CS"/>
</dbReference>
<name>A7IEK8_XANP2</name>
<evidence type="ECO:0000256" key="9">
    <source>
        <dbReference type="ARBA" id="ARBA00048126"/>
    </source>
</evidence>
<dbReference type="PhylomeDB" id="A7IEK8"/>
<evidence type="ECO:0000256" key="10">
    <source>
        <dbReference type="ARBA" id="ARBA00048731"/>
    </source>
</evidence>
<dbReference type="PANTHER" id="PTHR42789">
    <property type="entry name" value="D-ISOMER SPECIFIC 2-HYDROXYACID DEHYDROGENASE FAMILY PROTEIN (AFU_ORTHOLOGUE AFUA_6G10090)"/>
    <property type="match status" value="1"/>
</dbReference>
<evidence type="ECO:0000256" key="3">
    <source>
        <dbReference type="ARBA" id="ARBA00005854"/>
    </source>
</evidence>
<keyword evidence="6 11" id="KW-0560">Oxidoreductase</keyword>
<dbReference type="AlphaFoldDB" id="A7IEK8"/>
<dbReference type="Proteomes" id="UP000002417">
    <property type="component" value="Chromosome"/>
</dbReference>
<dbReference type="PROSITE" id="PS00671">
    <property type="entry name" value="D_2_HYDROXYACID_DH_3"/>
    <property type="match status" value="1"/>
</dbReference>
<sequence length="528" mass="55564">MAPRVLISDKLSPAAVQIFKDRGIEVDFQPDLGKDKDKLAEIIGNYDGLAIRSATKVTPKILQKAGRLKVIGRAGIGVDNVDLPAATAKGVIVMNTPFGNSITTAEHAIAMMFALAREIPAADASTQAGKWEKNRFMGVEVTAKTLGIIGCGNIGSIVAERGVGLKMKVIAFDPFLSVERALDLGVEKVELDDLLARADFITLHTPLTEKTKNILSAENIARTKKGVRIINCARGGLVDEAALRAALDSKHVAGAAFDVFAVEPAEQNPLFGHPNVVCTPHLGAATNEAQENVALQVAEQMSDYLLTGAITNAVNFTSITAEEAPKLKPFIALAEKLGSFAGQLTDTDIKTVHIVYEGAVADQKVKALTSAAVAGLLRPMLSEVNVVSAPTVAKERGIVIEETTRAATGDYDSLISITVVTDTYERAISGTVFADGRPRIVNIKGINVDAEFAPSMIYVTNEDKPGFIGRFAGLLGDAGLNIATFALGRDHLGGDAIALVAVDGTVPADVLGKVQALPQVKAAKALAF</sequence>
<evidence type="ECO:0000256" key="2">
    <source>
        <dbReference type="ARBA" id="ARBA00005216"/>
    </source>
</evidence>
<dbReference type="EC" id="1.1.1.95" evidence="11"/>
<dbReference type="EMBL" id="CP000781">
    <property type="protein sequence ID" value="ABS66451.1"/>
    <property type="molecule type" value="Genomic_DNA"/>
</dbReference>
<dbReference type="InterPro" id="IPR045865">
    <property type="entry name" value="ACT-like_dom_sf"/>
</dbReference>
<dbReference type="PROSITE" id="PS00065">
    <property type="entry name" value="D_2_HYDROXYACID_DH_1"/>
    <property type="match status" value="1"/>
</dbReference>
<comment type="function">
    <text evidence="1">Catalyzes the reversible oxidation of 3-phospho-D-glycerate to 3-phosphonooxypyruvate, the first step of the phosphorylated L-serine biosynthesis pathway. Also catalyzes the reversible oxidation of 2-hydroxyglutarate to 2-oxoglutarate.</text>
</comment>
<evidence type="ECO:0000259" key="15">
    <source>
        <dbReference type="Pfam" id="PF19304"/>
    </source>
</evidence>
<dbReference type="Pfam" id="PF19304">
    <property type="entry name" value="PGDH_inter"/>
    <property type="match status" value="1"/>
</dbReference>
<dbReference type="SUPFAM" id="SSF143548">
    <property type="entry name" value="Serine metabolism enzymes domain"/>
    <property type="match status" value="1"/>
</dbReference>
<evidence type="ECO:0000313" key="16">
    <source>
        <dbReference type="EMBL" id="ABS66451.1"/>
    </source>
</evidence>
<evidence type="ECO:0000256" key="5">
    <source>
        <dbReference type="ARBA" id="ARBA00022605"/>
    </source>
</evidence>
<keyword evidence="7 11" id="KW-0520">NAD</keyword>
<evidence type="ECO:0000256" key="6">
    <source>
        <dbReference type="ARBA" id="ARBA00023002"/>
    </source>
</evidence>
<comment type="catalytic activity">
    <reaction evidence="10 11">
        <text>(2R)-3-phosphoglycerate + NAD(+) = 3-phosphooxypyruvate + NADH + H(+)</text>
        <dbReference type="Rhea" id="RHEA:12641"/>
        <dbReference type="ChEBI" id="CHEBI:15378"/>
        <dbReference type="ChEBI" id="CHEBI:18110"/>
        <dbReference type="ChEBI" id="CHEBI:57540"/>
        <dbReference type="ChEBI" id="CHEBI:57945"/>
        <dbReference type="ChEBI" id="CHEBI:58272"/>
        <dbReference type="EC" id="1.1.1.95"/>
    </reaction>
</comment>
<dbReference type="Pfam" id="PF02826">
    <property type="entry name" value="2-Hacid_dh_C"/>
    <property type="match status" value="1"/>
</dbReference>
<dbReference type="SUPFAM" id="SSF55021">
    <property type="entry name" value="ACT-like"/>
    <property type="match status" value="1"/>
</dbReference>
<dbReference type="CDD" id="cd12173">
    <property type="entry name" value="PGDH_4"/>
    <property type="match status" value="1"/>
</dbReference>
<accession>A7IEK8</accession>
<dbReference type="GO" id="GO:0051287">
    <property type="term" value="F:NAD binding"/>
    <property type="evidence" value="ECO:0007669"/>
    <property type="project" value="UniProtKB-UniRule"/>
</dbReference>
<dbReference type="Pfam" id="PF01842">
    <property type="entry name" value="ACT"/>
    <property type="match status" value="1"/>
</dbReference>
<dbReference type="Gene3D" id="3.30.70.260">
    <property type="match status" value="1"/>
</dbReference>
<organism evidence="16 17">
    <name type="scientific">Xanthobacter autotrophicus (strain ATCC BAA-1158 / Py2)</name>
    <dbReference type="NCBI Taxonomy" id="78245"/>
    <lineage>
        <taxon>Bacteria</taxon>
        <taxon>Pseudomonadati</taxon>
        <taxon>Pseudomonadota</taxon>
        <taxon>Alphaproteobacteria</taxon>
        <taxon>Hyphomicrobiales</taxon>
        <taxon>Xanthobacteraceae</taxon>
        <taxon>Xanthobacter</taxon>
    </lineage>
</organism>
<dbReference type="FunFam" id="3.40.50.720:FF:000021">
    <property type="entry name" value="D-3-phosphoglycerate dehydrogenase"/>
    <property type="match status" value="1"/>
</dbReference>
<dbReference type="InterPro" id="IPR036291">
    <property type="entry name" value="NAD(P)-bd_dom_sf"/>
</dbReference>
<proteinExistence type="inferred from homology"/>
<dbReference type="InterPro" id="IPR029752">
    <property type="entry name" value="D-isomer_DH_CS1"/>
</dbReference>
<dbReference type="UniPathway" id="UPA00135">
    <property type="reaction ID" value="UER00196"/>
</dbReference>
<dbReference type="InterPro" id="IPR006140">
    <property type="entry name" value="D-isomer_DH_NAD-bd"/>
</dbReference>
<dbReference type="GO" id="GO:0006564">
    <property type="term" value="P:L-serine biosynthetic process"/>
    <property type="evidence" value="ECO:0007669"/>
    <property type="project" value="UniProtKB-UniRule"/>
</dbReference>
<evidence type="ECO:0000259" key="12">
    <source>
        <dbReference type="Pfam" id="PF00389"/>
    </source>
</evidence>
<dbReference type="OrthoDB" id="9793626at2"/>
<dbReference type="Pfam" id="PF00389">
    <property type="entry name" value="2-Hacid_dh"/>
    <property type="match status" value="1"/>
</dbReference>
<keyword evidence="8 11" id="KW-0718">Serine biosynthesis</keyword>
<comment type="pathway">
    <text evidence="2 11">Amino-acid biosynthesis; L-serine biosynthesis; L-serine from 3-phospho-D-glycerate: step 1/3.</text>
</comment>
<dbReference type="InterPro" id="IPR006139">
    <property type="entry name" value="D-isomer_2_OHA_DH_cat_dom"/>
</dbReference>
<dbReference type="SUPFAM" id="SSF52283">
    <property type="entry name" value="Formate/glycerate dehydrogenase catalytic domain-like"/>
    <property type="match status" value="1"/>
</dbReference>
<dbReference type="HOGENOM" id="CLU_019796_8_1_5"/>
<keyword evidence="17" id="KW-1185">Reference proteome</keyword>
<dbReference type="PANTHER" id="PTHR42789:SF1">
    <property type="entry name" value="D-ISOMER SPECIFIC 2-HYDROXYACID DEHYDROGENASE FAMILY PROTEIN (AFU_ORTHOLOGUE AFUA_6G10090)"/>
    <property type="match status" value="1"/>
</dbReference>
<dbReference type="Gene3D" id="3.30.1330.90">
    <property type="entry name" value="D-3-phosphoglycerate dehydrogenase, domain 3"/>
    <property type="match status" value="1"/>
</dbReference>
<protein>
    <recommendedName>
        <fullName evidence="4 11">D-3-phosphoglycerate dehydrogenase</fullName>
        <ecNumber evidence="11">1.1.1.95</ecNumber>
    </recommendedName>
</protein>